<dbReference type="PANTHER" id="PTHR30606">
    <property type="entry name" value="LIPID A BIOSYNTHESIS LAUROYL ACYLTRANSFERASE"/>
    <property type="match status" value="1"/>
</dbReference>
<dbReference type="GO" id="GO:0008913">
    <property type="term" value="F:Kdo2-lipid IVA acyltransferase activity"/>
    <property type="evidence" value="ECO:0007669"/>
    <property type="project" value="UniProtKB-EC"/>
</dbReference>
<evidence type="ECO:0000256" key="2">
    <source>
        <dbReference type="ARBA" id="ARBA00022519"/>
    </source>
</evidence>
<dbReference type="HAMAP" id="MF_01942">
    <property type="entry name" value="Lipid_A_LpxL_LpxP"/>
    <property type="match status" value="1"/>
</dbReference>
<keyword evidence="11" id="KW-1185">Reference proteome</keyword>
<evidence type="ECO:0000256" key="5">
    <source>
        <dbReference type="ARBA" id="ARBA00022985"/>
    </source>
</evidence>
<dbReference type="UniPathway" id="UPA00360">
    <property type="reaction ID" value="UER00485"/>
</dbReference>
<dbReference type="EC" id="2.3.1.241" evidence="9"/>
<dbReference type="GO" id="GO:0036104">
    <property type="term" value="P:Kdo2-lipid A biosynthetic process"/>
    <property type="evidence" value="ECO:0007669"/>
    <property type="project" value="UniProtKB-UniRule"/>
</dbReference>
<gene>
    <name evidence="9" type="primary">lpxL</name>
    <name evidence="10" type="ORF">ACG33_02965</name>
</gene>
<proteinExistence type="inferred from homology"/>
<dbReference type="UniPathway" id="UPA00030"/>
<keyword evidence="8 9" id="KW-0012">Acyltransferase</keyword>
<dbReference type="NCBIfam" id="TIGR02207">
    <property type="entry name" value="lipid_A_htrB"/>
    <property type="match status" value="1"/>
</dbReference>
<evidence type="ECO:0000256" key="1">
    <source>
        <dbReference type="ARBA" id="ARBA00022475"/>
    </source>
</evidence>
<evidence type="ECO:0000256" key="8">
    <source>
        <dbReference type="ARBA" id="ARBA00023315"/>
    </source>
</evidence>
<comment type="function">
    <text evidence="9">Catalyzes the transfer of an acyl chain from an acyl-[acyl-carrier-protein] (ACP) to a Kdo(2)-lipid IV(A) to form a Kdo(2)-(acyl)-lipid IV(A).</text>
</comment>
<dbReference type="PIRSF" id="PIRSF026649">
    <property type="entry name" value="MsbB"/>
    <property type="match status" value="1"/>
</dbReference>
<dbReference type="PANTHER" id="PTHR30606:SF9">
    <property type="entry name" value="LIPID A BIOSYNTHESIS LAUROYLTRANSFERASE"/>
    <property type="match status" value="1"/>
</dbReference>
<keyword evidence="2 9" id="KW-0997">Cell inner membrane</keyword>
<comment type="similarity">
    <text evidence="9">Belongs to the LpxL/LpxM/LpxP family.</text>
</comment>
<dbReference type="KEGG" id="sdf:ACG33_02965"/>
<dbReference type="GO" id="GO:0009103">
    <property type="term" value="P:lipopolysaccharide biosynthetic process"/>
    <property type="evidence" value="ECO:0007669"/>
    <property type="project" value="UniProtKB-UniRule"/>
</dbReference>
<dbReference type="Proteomes" id="UP000070250">
    <property type="component" value="Chromosome"/>
</dbReference>
<dbReference type="GO" id="GO:0009245">
    <property type="term" value="P:lipid A biosynthetic process"/>
    <property type="evidence" value="ECO:0007669"/>
    <property type="project" value="InterPro"/>
</dbReference>
<keyword evidence="4 9" id="KW-0812">Transmembrane</keyword>
<dbReference type="GO" id="GO:0005886">
    <property type="term" value="C:plasma membrane"/>
    <property type="evidence" value="ECO:0007669"/>
    <property type="project" value="UniProtKB-SubCell"/>
</dbReference>
<dbReference type="EMBL" id="CP011971">
    <property type="protein sequence ID" value="AMN46086.1"/>
    <property type="molecule type" value="Genomic_DNA"/>
</dbReference>
<protein>
    <recommendedName>
        <fullName evidence="9">Lipid A biosynthesis acyltransferase</fullName>
        <ecNumber evidence="9">2.3.1.241</ecNumber>
    </recommendedName>
    <alternativeName>
        <fullName evidence="9">Kdo(2)-lipid IV(A) acyltransferase</fullName>
    </alternativeName>
</protein>
<evidence type="ECO:0000256" key="9">
    <source>
        <dbReference type="HAMAP-Rule" id="MF_01942"/>
    </source>
</evidence>
<comment type="pathway">
    <text evidence="9">Glycolipid biosynthesis; KDO(2)-lipid A biosynthesis; KDO(2)-lipid A from CMP-3-deoxy-D-manno-octulosonate and lipid IV(A): step 3/4.</text>
</comment>
<dbReference type="AlphaFoldDB" id="A0A127F6K3"/>
<feature type="short sequence motif" description="HXXXXD motif" evidence="9">
    <location>
        <begin position="133"/>
        <end position="138"/>
    </location>
</feature>
<reference evidence="10 11" key="1">
    <citation type="submission" date="2015-06" db="EMBL/GenBank/DDBJ databases">
        <title>A Comprehensive Approach to Explore the Metabolic and Phylogenetic Diversity of Bacterial Steroid Degradation in the Environment: Testosterone as an Example.</title>
        <authorList>
            <person name="Yang F.-C."/>
            <person name="Chen Y.-L."/>
            <person name="Yu C.-P."/>
            <person name="Tang S.-L."/>
            <person name="Wang P.-H."/>
            <person name="Ismail W."/>
            <person name="Wang C.-H."/>
            <person name="Yang C.-Y."/>
            <person name="Chiang Y.-R."/>
        </authorList>
    </citation>
    <scope>NUCLEOTIDE SEQUENCE [LARGE SCALE GENOMIC DNA]</scope>
    <source>
        <strain evidence="10 11">DSM 18526</strain>
    </source>
</reference>
<keyword evidence="3 9" id="KW-0808">Transferase</keyword>
<name>A0A127F6K3_STEDE</name>
<dbReference type="STRING" id="465721.ACG33_02965"/>
<comment type="pathway">
    <text evidence="9">Bacterial outer membrane biogenesis; lipopolysaccharide biosynthesis.</text>
</comment>
<dbReference type="CDD" id="cd07984">
    <property type="entry name" value="LPLAT_LABLAT-like"/>
    <property type="match status" value="1"/>
</dbReference>
<evidence type="ECO:0000256" key="3">
    <source>
        <dbReference type="ARBA" id="ARBA00022679"/>
    </source>
</evidence>
<keyword evidence="6 9" id="KW-1133">Transmembrane helix</keyword>
<keyword evidence="1 9" id="KW-1003">Cell membrane</keyword>
<accession>A0A127F6K3</accession>
<evidence type="ECO:0000256" key="7">
    <source>
        <dbReference type="ARBA" id="ARBA00023136"/>
    </source>
</evidence>
<evidence type="ECO:0000256" key="6">
    <source>
        <dbReference type="ARBA" id="ARBA00022989"/>
    </source>
</evidence>
<evidence type="ECO:0000313" key="10">
    <source>
        <dbReference type="EMBL" id="AMN46086.1"/>
    </source>
</evidence>
<keyword evidence="5 9" id="KW-0448">Lipopolysaccharide biosynthesis</keyword>
<evidence type="ECO:0000313" key="11">
    <source>
        <dbReference type="Proteomes" id="UP000070250"/>
    </source>
</evidence>
<organism evidence="10 11">
    <name type="scientific">Steroidobacter denitrificans</name>
    <dbReference type="NCBI Taxonomy" id="465721"/>
    <lineage>
        <taxon>Bacteria</taxon>
        <taxon>Pseudomonadati</taxon>
        <taxon>Pseudomonadota</taxon>
        <taxon>Gammaproteobacteria</taxon>
        <taxon>Steroidobacterales</taxon>
        <taxon>Steroidobacteraceae</taxon>
        <taxon>Steroidobacter</taxon>
    </lineage>
</organism>
<dbReference type="Pfam" id="PF03279">
    <property type="entry name" value="Lip_A_acyltrans"/>
    <property type="match status" value="1"/>
</dbReference>
<evidence type="ECO:0000256" key="4">
    <source>
        <dbReference type="ARBA" id="ARBA00022692"/>
    </source>
</evidence>
<dbReference type="InterPro" id="IPR004960">
    <property type="entry name" value="LipA_acyltrans"/>
</dbReference>
<comment type="subcellular location">
    <subcellularLocation>
        <location evidence="9">Cell inner membrane</location>
        <topology evidence="9">Single-pass membrane protein</topology>
    </subcellularLocation>
</comment>
<sequence length="313" mass="36001">MGPSARQGRRRLWHPRYWPTWIALGMLRLLEPVPYPVLLWLGRRIGDVAAHLPLSFAHIARRNLALCFPECTEAKREQLLRDHFHSIGIGLFETAMSWWSPDERISSLTQLEGMEHLHAALARGRGAILLSAHFTTVEIGGRVLAMELPTNIMYRPTKNPVMERFLMRNRGLRAKRAIPRDDVRNLITALKSNEPVWYAPDQAYRKKGAQMVEFFGIPAATNTATSRLARMTGAAVLPFFQERLPKGGYRMVIHPALDDFPSDDPAADARRFNELIEAQIRKVPAQYLWVHRRFKGLVPDYPDYYRKESDPER</sequence>
<dbReference type="PATRIC" id="fig|465721.4.peg.641"/>
<keyword evidence="7 9" id="KW-0472">Membrane</keyword>
<dbReference type="InterPro" id="IPR011920">
    <property type="entry name" value="Lipid_A_LpxL_LpxP"/>
</dbReference>
<comment type="catalytic activity">
    <reaction evidence="9">
        <text>an alpha-Kdo-(2-&gt;4)-alpha-Kdo-(2-&gt;6)-lipid IVA + a fatty acyl-[ACP] = an alpha-Kdo-(2-&gt;4)-alpha-Kdo-(2-&gt;6)-(acyl)-lipid IVA + holo-[ACP]</text>
        <dbReference type="Rhea" id="RHEA:69396"/>
        <dbReference type="Rhea" id="RHEA-COMP:9685"/>
        <dbReference type="Rhea" id="RHEA-COMP:14125"/>
        <dbReference type="ChEBI" id="CHEBI:64479"/>
        <dbReference type="ChEBI" id="CHEBI:138651"/>
        <dbReference type="ChEBI" id="CHEBI:176429"/>
        <dbReference type="ChEBI" id="CHEBI:176430"/>
        <dbReference type="EC" id="2.3.1.241"/>
    </reaction>
</comment>